<reference evidence="2 3" key="1">
    <citation type="submission" date="2021-02" db="EMBL/GenBank/DDBJ databases">
        <title>Taxonomically Unique Crown Gall-Associated Xanthomonas Stains Have Deficiency in Virulence Repertories.</title>
        <authorList>
            <person name="Mafakheri H."/>
            <person name="Taghavi S.M."/>
            <person name="Dimkic I."/>
            <person name="Nemanja K."/>
            <person name="Osdaghi E."/>
        </authorList>
    </citation>
    <scope>NUCLEOTIDE SEQUENCE [LARGE SCALE GENOMIC DNA]</scope>
    <source>
        <strain evidence="2 3">FX4</strain>
    </source>
</reference>
<evidence type="ECO:0000313" key="2">
    <source>
        <dbReference type="EMBL" id="MBN6103950.1"/>
    </source>
</evidence>
<evidence type="ECO:0000256" key="1">
    <source>
        <dbReference type="SAM" id="SignalP"/>
    </source>
</evidence>
<evidence type="ECO:0000313" key="3">
    <source>
        <dbReference type="Proteomes" id="UP000695802"/>
    </source>
</evidence>
<keyword evidence="3" id="KW-1185">Reference proteome</keyword>
<organism evidence="2 3">
    <name type="scientific">Xanthomonas bonasiae</name>
    <dbReference type="NCBI Taxonomy" id="2810351"/>
    <lineage>
        <taxon>Bacteria</taxon>
        <taxon>Pseudomonadati</taxon>
        <taxon>Pseudomonadota</taxon>
        <taxon>Gammaproteobacteria</taxon>
        <taxon>Lysobacterales</taxon>
        <taxon>Lysobacteraceae</taxon>
        <taxon>Xanthomonas</taxon>
    </lineage>
</organism>
<dbReference type="Proteomes" id="UP000695802">
    <property type="component" value="Unassembled WGS sequence"/>
</dbReference>
<gene>
    <name evidence="2" type="ORF">JR064_17420</name>
</gene>
<dbReference type="RefSeq" id="WP_191825481.1">
    <property type="nucleotide sequence ID" value="NZ_JACSQX010000006.1"/>
</dbReference>
<keyword evidence="1" id="KW-0732">Signal</keyword>
<dbReference type="EMBL" id="JAFIWB010000023">
    <property type="protein sequence ID" value="MBN6103950.1"/>
    <property type="molecule type" value="Genomic_DNA"/>
</dbReference>
<feature type="signal peptide" evidence="1">
    <location>
        <begin position="1"/>
        <end position="31"/>
    </location>
</feature>
<protein>
    <submittedName>
        <fullName evidence="2">Uncharacterized protein</fullName>
    </submittedName>
</protein>
<proteinExistence type="predicted"/>
<name>A0ABS3B6J6_9XANT</name>
<dbReference type="InterPro" id="IPR010239">
    <property type="entry name" value="CHP02001"/>
</dbReference>
<dbReference type="Pfam" id="PF09694">
    <property type="entry name" value="Gcw_chp"/>
    <property type="match status" value="1"/>
</dbReference>
<feature type="chain" id="PRO_5045795110" evidence="1">
    <location>
        <begin position="32"/>
        <end position="242"/>
    </location>
</feature>
<accession>A0ABS3B6J6</accession>
<comment type="caution">
    <text evidence="2">The sequence shown here is derived from an EMBL/GenBank/DDBJ whole genome shotgun (WGS) entry which is preliminary data.</text>
</comment>
<sequence length="242" mass="26008">MRSPLSCAARRLLSRGALALFLLAGSAAANAASVSGNATLTSDYVWRGSTQSDGDPAVQAGLALAADNGAYASLWASSIKFDSTPHASTEVDGVLGWRGQWTPDWAWDANLTRYQYPSAAALNWTELGATVTWKQRVWAQLGWSDDALASDTTGTYAQLGARYPFNERFRVEAAVGHYWLARSYADSYTHGLVSAVFTLPGIRQGGPGLELRLTAHDTDRAAERLFPDMAGTRVEAALQATF</sequence>
<dbReference type="NCBIfam" id="TIGR02001">
    <property type="entry name" value="gcw_chp"/>
    <property type="match status" value="1"/>
</dbReference>